<evidence type="ECO:0000313" key="3">
    <source>
        <dbReference type="Proteomes" id="UP001159363"/>
    </source>
</evidence>
<organism evidence="2 3">
    <name type="scientific">Dryococelus australis</name>
    <dbReference type="NCBI Taxonomy" id="614101"/>
    <lineage>
        <taxon>Eukaryota</taxon>
        <taxon>Metazoa</taxon>
        <taxon>Ecdysozoa</taxon>
        <taxon>Arthropoda</taxon>
        <taxon>Hexapoda</taxon>
        <taxon>Insecta</taxon>
        <taxon>Pterygota</taxon>
        <taxon>Neoptera</taxon>
        <taxon>Polyneoptera</taxon>
        <taxon>Phasmatodea</taxon>
        <taxon>Verophasmatodea</taxon>
        <taxon>Anareolatae</taxon>
        <taxon>Phasmatidae</taxon>
        <taxon>Eurycanthinae</taxon>
        <taxon>Dryococelus</taxon>
    </lineage>
</organism>
<protein>
    <submittedName>
        <fullName evidence="2">Uncharacterized protein</fullName>
    </submittedName>
</protein>
<gene>
    <name evidence="2" type="ORF">PR048_025356</name>
</gene>
<feature type="region of interest" description="Disordered" evidence="1">
    <location>
        <begin position="205"/>
        <end position="245"/>
    </location>
</feature>
<feature type="region of interest" description="Disordered" evidence="1">
    <location>
        <begin position="94"/>
        <end position="120"/>
    </location>
</feature>
<keyword evidence="3" id="KW-1185">Reference proteome</keyword>
<accession>A0ABQ9GR46</accession>
<evidence type="ECO:0000256" key="1">
    <source>
        <dbReference type="SAM" id="MobiDB-lite"/>
    </source>
</evidence>
<sequence>MLAELLDCLPPPRRTEFNHRPVHSGFSRVVIVPYDAAGGRVFSEISCSPCLFIQVHHHTHNTSTSSVLKTSVARFVAGPDTNENTIGALASGRPLKKDHKRGAPGTATADTWTHNHPSHLSLARPSGGHFGTALEDFDACCLVYDAWHFRRPTSSGAFEAASSLASIVVASASTIQLPKAPVLPARPDEILTCLTTIGYASVTSAEPPFPSPPLPPSDTPYSPPYSHPPHARLDETSTVSAQKGRHKLRAEPFLVPASLSNLLRGAAVAVRLACSPPPPPKANRLQYPCRVTPGIVPDDAAVRQVFSGIPRFPHPPFIRVLPHTYLNRHHRRLRGMVHENPRRLDGCLVRHRVILASSALKHMRRGKIESFLRRVFGKMKRSGNSLADAALGGIDVTERTLAWIVYGLTTLLLMVCVRVEETGDPRENCRPAASYGTIPTSGNQGMTRWVSNVEVLVYGVEAETRKTRTGLVVAKRACELVSPVSLTRFWVLQARNGSRYRSHNGSSFTEVGTYRGAEDILPCYRLYRRRAGSGDPSSSRDGPAPCHLGAAVCGF</sequence>
<dbReference type="EMBL" id="JARBHB010000010">
    <property type="protein sequence ID" value="KAJ8874496.1"/>
    <property type="molecule type" value="Genomic_DNA"/>
</dbReference>
<feature type="compositionally biased region" description="Pro residues" evidence="1">
    <location>
        <begin position="207"/>
        <end position="227"/>
    </location>
</feature>
<proteinExistence type="predicted"/>
<evidence type="ECO:0000313" key="2">
    <source>
        <dbReference type="EMBL" id="KAJ8874496.1"/>
    </source>
</evidence>
<comment type="caution">
    <text evidence="2">The sequence shown here is derived from an EMBL/GenBank/DDBJ whole genome shotgun (WGS) entry which is preliminary data.</text>
</comment>
<reference evidence="2 3" key="1">
    <citation type="submission" date="2023-02" db="EMBL/GenBank/DDBJ databases">
        <title>LHISI_Scaffold_Assembly.</title>
        <authorList>
            <person name="Stuart O.P."/>
            <person name="Cleave R."/>
            <person name="Magrath M.J.L."/>
            <person name="Mikheyev A.S."/>
        </authorList>
    </citation>
    <scope>NUCLEOTIDE SEQUENCE [LARGE SCALE GENOMIC DNA]</scope>
    <source>
        <strain evidence="2">Daus_M_001</strain>
        <tissue evidence="2">Leg muscle</tissue>
    </source>
</reference>
<name>A0ABQ9GR46_9NEOP</name>
<dbReference type="Proteomes" id="UP001159363">
    <property type="component" value="Chromosome 9"/>
</dbReference>